<protein>
    <submittedName>
        <fullName evidence="1">Uncharacterized protein</fullName>
    </submittedName>
</protein>
<dbReference type="RefSeq" id="WP_175545849.1">
    <property type="nucleotide sequence ID" value="NZ_FPJE01000040.1"/>
</dbReference>
<name>A0A1K1RY57_9FLAO</name>
<keyword evidence="2" id="KW-1185">Reference proteome</keyword>
<dbReference type="Proteomes" id="UP000182248">
    <property type="component" value="Unassembled WGS sequence"/>
</dbReference>
<evidence type="ECO:0000313" key="2">
    <source>
        <dbReference type="Proteomes" id="UP000182248"/>
    </source>
</evidence>
<sequence>MLKKLLKNIDVYRLNEAEQKAIQGKGISSWPSTEEQCMICGGEWNDPVCRLSMDSPCV</sequence>
<accession>A0A1K1RY57</accession>
<dbReference type="EMBL" id="FPJE01000040">
    <property type="protein sequence ID" value="SFW76757.1"/>
    <property type="molecule type" value="Genomic_DNA"/>
</dbReference>
<reference evidence="1 2" key="1">
    <citation type="submission" date="2016-11" db="EMBL/GenBank/DDBJ databases">
        <authorList>
            <person name="Jaros S."/>
            <person name="Januszkiewicz K."/>
            <person name="Wedrychowicz H."/>
        </authorList>
    </citation>
    <scope>NUCLEOTIDE SEQUENCE [LARGE SCALE GENOMIC DNA]</scope>
    <source>
        <strain evidence="1 2">CGMCC 1.12145</strain>
    </source>
</reference>
<dbReference type="AlphaFoldDB" id="A0A1K1RY57"/>
<organism evidence="1 2">
    <name type="scientific">Sinomicrobium oceani</name>
    <dbReference type="NCBI Taxonomy" id="1150368"/>
    <lineage>
        <taxon>Bacteria</taxon>
        <taxon>Pseudomonadati</taxon>
        <taxon>Bacteroidota</taxon>
        <taxon>Flavobacteriia</taxon>
        <taxon>Flavobacteriales</taxon>
        <taxon>Flavobacteriaceae</taxon>
        <taxon>Sinomicrobium</taxon>
    </lineage>
</organism>
<gene>
    <name evidence="1" type="ORF">SAMN02927921_04153</name>
</gene>
<evidence type="ECO:0000313" key="1">
    <source>
        <dbReference type="EMBL" id="SFW76757.1"/>
    </source>
</evidence>
<proteinExistence type="predicted"/>
<dbReference type="STRING" id="1150368.SAMN02927921_04153"/>